<name>A0A930V1L0_9ACTN</name>
<sequence length="52" mass="5729">MAKSAVASHRGEEVSFSSASRNRRTRVRVKLRVDGKIGGWRVEKVFGPTCPA</sequence>
<gene>
    <name evidence="2" type="ORF">ISG29_10945</name>
</gene>
<evidence type="ECO:0000313" key="3">
    <source>
        <dbReference type="Proteomes" id="UP000656804"/>
    </source>
</evidence>
<protein>
    <submittedName>
        <fullName evidence="2">Uncharacterized protein</fullName>
    </submittedName>
</protein>
<feature type="region of interest" description="Disordered" evidence="1">
    <location>
        <begin position="1"/>
        <end position="25"/>
    </location>
</feature>
<evidence type="ECO:0000313" key="2">
    <source>
        <dbReference type="EMBL" id="MBF4162211.1"/>
    </source>
</evidence>
<proteinExistence type="predicted"/>
<reference evidence="2" key="1">
    <citation type="submission" date="2020-11" db="EMBL/GenBank/DDBJ databases">
        <title>Nocardioides sp. CBS4Y-1, whole genome shotgun sequence.</title>
        <authorList>
            <person name="Tuo L."/>
        </authorList>
    </citation>
    <scope>NUCLEOTIDE SEQUENCE</scope>
    <source>
        <strain evidence="2">CBS4Y-1</strain>
    </source>
</reference>
<organism evidence="2 3">
    <name type="scientific">Nocardioides acrostichi</name>
    <dbReference type="NCBI Taxonomy" id="2784339"/>
    <lineage>
        <taxon>Bacteria</taxon>
        <taxon>Bacillati</taxon>
        <taxon>Actinomycetota</taxon>
        <taxon>Actinomycetes</taxon>
        <taxon>Propionibacteriales</taxon>
        <taxon>Nocardioidaceae</taxon>
        <taxon>Nocardioides</taxon>
    </lineage>
</organism>
<evidence type="ECO:0000256" key="1">
    <source>
        <dbReference type="SAM" id="MobiDB-lite"/>
    </source>
</evidence>
<accession>A0A930V1L0</accession>
<dbReference type="Proteomes" id="UP000656804">
    <property type="component" value="Unassembled WGS sequence"/>
</dbReference>
<keyword evidence="3" id="KW-1185">Reference proteome</keyword>
<comment type="caution">
    <text evidence="2">The sequence shown here is derived from an EMBL/GenBank/DDBJ whole genome shotgun (WGS) entry which is preliminary data.</text>
</comment>
<dbReference type="EMBL" id="JADIVZ010000004">
    <property type="protein sequence ID" value="MBF4162211.1"/>
    <property type="molecule type" value="Genomic_DNA"/>
</dbReference>
<dbReference type="RefSeq" id="WP_194503451.1">
    <property type="nucleotide sequence ID" value="NZ_JADIVZ010000004.1"/>
</dbReference>
<dbReference type="AlphaFoldDB" id="A0A930V1L0"/>